<comment type="cofactor">
    <cofactor evidence="3">
        <name>Zn(2+)</name>
        <dbReference type="ChEBI" id="CHEBI:29105"/>
    </cofactor>
    <text evidence="3">Binds 1 zinc ion per subunit.</text>
</comment>
<keyword evidence="1 3" id="KW-0479">Metal-binding</keyword>
<feature type="binding site" evidence="4">
    <location>
        <position position="131"/>
    </location>
    <ligand>
        <name>NAD(+)</name>
        <dbReference type="ChEBI" id="CHEBI:57540"/>
    </ligand>
</feature>
<feature type="binding site" evidence="3">
    <location>
        <position position="254"/>
    </location>
    <ligand>
        <name>glycerol</name>
        <dbReference type="ChEBI" id="CHEBI:17754"/>
    </ligand>
</feature>
<feature type="binding site" evidence="3">
    <location>
        <position position="271"/>
    </location>
    <ligand>
        <name>glycerol</name>
        <dbReference type="ChEBI" id="CHEBI:17754"/>
    </ligand>
</feature>
<dbReference type="PATRIC" id="fig|579138.3.peg.1140"/>
<keyword evidence="4" id="KW-0520">NAD</keyword>
<protein>
    <submittedName>
        <fullName evidence="6">Iron-containing alcohol dehydrogenase</fullName>
    </submittedName>
</protein>
<dbReference type="PIRSF" id="PIRSF000112">
    <property type="entry name" value="Glycerol_dehydrogenase"/>
    <property type="match status" value="1"/>
</dbReference>
<evidence type="ECO:0000313" key="7">
    <source>
        <dbReference type="Proteomes" id="UP000000491"/>
    </source>
</evidence>
<dbReference type="AlphaFoldDB" id="F8ETE7"/>
<evidence type="ECO:0000313" key="6">
    <source>
        <dbReference type="EMBL" id="AEI37972.1"/>
    </source>
</evidence>
<evidence type="ECO:0000256" key="4">
    <source>
        <dbReference type="PIRSR" id="PIRSR000112-3"/>
    </source>
</evidence>
<name>F8ETE7_ZYMMT</name>
<dbReference type="EMBL" id="CP002865">
    <property type="protein sequence ID" value="AEI37972.1"/>
    <property type="molecule type" value="Genomic_DNA"/>
</dbReference>
<dbReference type="GO" id="GO:0046872">
    <property type="term" value="F:metal ion binding"/>
    <property type="evidence" value="ECO:0007669"/>
    <property type="project" value="UniProtKB-KW"/>
</dbReference>
<evidence type="ECO:0000256" key="2">
    <source>
        <dbReference type="ARBA" id="ARBA00023002"/>
    </source>
</evidence>
<keyword evidence="2" id="KW-0560">Oxidoreductase</keyword>
<dbReference type="Gene3D" id="1.20.1090.10">
    <property type="entry name" value="Dehydroquinate synthase-like - alpha domain"/>
    <property type="match status" value="1"/>
</dbReference>
<dbReference type="eggNOG" id="COG0371">
    <property type="taxonomic scope" value="Bacteria"/>
</dbReference>
<feature type="domain" description="Alcohol dehydrogenase iron-type/glycerol dehydrogenase GldA" evidence="5">
    <location>
        <begin position="7"/>
        <end position="153"/>
    </location>
</feature>
<dbReference type="GO" id="GO:0016614">
    <property type="term" value="F:oxidoreductase activity, acting on CH-OH group of donors"/>
    <property type="evidence" value="ECO:0007669"/>
    <property type="project" value="InterPro"/>
</dbReference>
<sequence>MITIQAPKNYINEDGITAKVGEYVAPLAKHILIITSPKAWQATQDFILPSLQQQGITYRIEWLEDVCTRRRIDSFVAIAKQQQAQLILAVGGGRVLDVSKAVGELLGQKPVIALPTIAATCAAWSPITVLYEDNGAHIGPFALSQLPVFVLVDSEIIVKSPVRYLKSGIVDSFAKWFEFHPYLRNGDDGIAMELKAYAARMAVEIFKREGQQAVLDNEQQRVTVPLRKIIDAVIALAGIANSMKDEVPRIGAAHAIHHSMTRIPELHHWLHGEKVGFGLAIQNILEQPEAEVTQDLHWLLNHFAGPLHLDALGIEDTTYLARRIADGVKVPDKIAARLPFSLAKFDIEKALISSITTNNHKHNPFKKDKNLEYIK</sequence>
<dbReference type="PANTHER" id="PTHR43616">
    <property type="entry name" value="GLYCEROL DEHYDROGENASE"/>
    <property type="match status" value="1"/>
</dbReference>
<dbReference type="SUPFAM" id="SSF56796">
    <property type="entry name" value="Dehydroquinate synthase-like"/>
    <property type="match status" value="1"/>
</dbReference>
<evidence type="ECO:0000256" key="1">
    <source>
        <dbReference type="ARBA" id="ARBA00022723"/>
    </source>
</evidence>
<dbReference type="Pfam" id="PF00465">
    <property type="entry name" value="Fe-ADH"/>
    <property type="match status" value="1"/>
</dbReference>
<dbReference type="PANTHER" id="PTHR43616:SF3">
    <property type="entry name" value="HYDROXYCARBOXYLATE DEHYDROGENASE A"/>
    <property type="match status" value="1"/>
</dbReference>
<reference evidence="6 7" key="1">
    <citation type="journal article" date="2011" name="J. Bacteriol.">
        <title>Genome sequence of the ethanol-producing Zymomonas mobilis subsp. pomaceae lectotype strain ATCC 29192.</title>
        <authorList>
            <person name="Kouvelis V.N."/>
            <person name="Davenport K.W."/>
            <person name="Brettin T.S."/>
            <person name="Bruce D."/>
            <person name="Detter C."/>
            <person name="Han C.S."/>
            <person name="Nolan M."/>
            <person name="Tapia R."/>
            <person name="Damoulaki A."/>
            <person name="Kyrpides N.C."/>
            <person name="Typas M.A."/>
            <person name="Pappas K.M."/>
        </authorList>
    </citation>
    <scope>NUCLEOTIDE SEQUENCE [LARGE SCALE GENOMIC DNA]</scope>
    <source>
        <strain evidence="7">ATCC 29192 / DSM 22645 / JCM 10191 / CCUG 17912 / NBRC 13757 / NCIMB 11200 / NRRL B-4491 / Barker I</strain>
    </source>
</reference>
<dbReference type="InterPro" id="IPR016205">
    <property type="entry name" value="Glycerol_DH"/>
</dbReference>
<dbReference type="Gene3D" id="3.40.50.1970">
    <property type="match status" value="1"/>
</dbReference>
<accession>F8ETE7</accession>
<feature type="binding site" evidence="4">
    <location>
        <position position="125"/>
    </location>
    <ligand>
        <name>NAD(+)</name>
        <dbReference type="ChEBI" id="CHEBI:57540"/>
    </ligand>
</feature>
<proteinExistence type="predicted"/>
<feature type="binding site" evidence="3">
    <location>
        <position position="171"/>
    </location>
    <ligand>
        <name>glycerol</name>
        <dbReference type="ChEBI" id="CHEBI:17754"/>
    </ligand>
</feature>
<dbReference type="InterPro" id="IPR001670">
    <property type="entry name" value="ADH_Fe/GldA"/>
</dbReference>
<dbReference type="CDD" id="cd08550">
    <property type="entry name" value="GlyDH-like"/>
    <property type="match status" value="1"/>
</dbReference>
<dbReference type="KEGG" id="zmp:Zymop_1076"/>
<keyword evidence="3" id="KW-0862">Zinc</keyword>
<organism evidence="6 7">
    <name type="scientific">Zymomonas mobilis subsp. pomaceae (strain ATCC 29192 / DSM 22645 / JCM 10191 / CCUG 17912 / NBRC 13757 / NCIMB 11200 / NRRL B-4491 / Barker I)</name>
    <dbReference type="NCBI Taxonomy" id="579138"/>
    <lineage>
        <taxon>Bacteria</taxon>
        <taxon>Pseudomonadati</taxon>
        <taxon>Pseudomonadota</taxon>
        <taxon>Alphaproteobacteria</taxon>
        <taxon>Sphingomonadales</taxon>
        <taxon>Zymomonadaceae</taxon>
        <taxon>Zymomonas</taxon>
    </lineage>
</organism>
<dbReference type="HOGENOM" id="CLU_044754_3_0_5"/>
<feature type="binding site" evidence="4">
    <location>
        <begin position="93"/>
        <end position="97"/>
    </location>
    <ligand>
        <name>NAD(+)</name>
        <dbReference type="ChEBI" id="CHEBI:57540"/>
    </ligand>
</feature>
<dbReference type="RefSeq" id="WP_013934367.1">
    <property type="nucleotide sequence ID" value="NC_015709.1"/>
</dbReference>
<dbReference type="Proteomes" id="UP000000491">
    <property type="component" value="Chromosome"/>
</dbReference>
<dbReference type="STRING" id="579138.Zymop_1076"/>
<evidence type="ECO:0000256" key="3">
    <source>
        <dbReference type="PIRSR" id="PIRSR000112-1"/>
    </source>
</evidence>
<gene>
    <name evidence="6" type="ordered locus">Zymop_1076</name>
</gene>
<evidence type="ECO:0000259" key="5">
    <source>
        <dbReference type="Pfam" id="PF00465"/>
    </source>
</evidence>